<dbReference type="Pfam" id="PF09826">
    <property type="entry name" value="Beta_propel"/>
    <property type="match status" value="1"/>
</dbReference>
<feature type="region of interest" description="Disordered" evidence="1">
    <location>
        <begin position="77"/>
        <end position="151"/>
    </location>
</feature>
<feature type="region of interest" description="Disordered" evidence="1">
    <location>
        <begin position="686"/>
        <end position="717"/>
    </location>
</feature>
<dbReference type="SUPFAM" id="SSF82171">
    <property type="entry name" value="DPP6 N-terminal domain-like"/>
    <property type="match status" value="1"/>
</dbReference>
<dbReference type="InterPro" id="IPR019198">
    <property type="entry name" value="Beta_propeller_containing"/>
</dbReference>
<evidence type="ECO:0008006" key="4">
    <source>
        <dbReference type="Google" id="ProtNLM"/>
    </source>
</evidence>
<feature type="compositionally biased region" description="Low complexity" evidence="1">
    <location>
        <begin position="92"/>
        <end position="127"/>
    </location>
</feature>
<dbReference type="EMBL" id="CP114014">
    <property type="protein sequence ID" value="XAY07183.1"/>
    <property type="molecule type" value="Genomic_DNA"/>
</dbReference>
<feature type="compositionally biased region" description="Polar residues" evidence="1">
    <location>
        <begin position="77"/>
        <end position="91"/>
    </location>
</feature>
<feature type="compositionally biased region" description="Polar residues" evidence="1">
    <location>
        <begin position="132"/>
        <end position="141"/>
    </location>
</feature>
<sequence length="717" mass="75446">MTARGRGGAILCGALIALTGPALAGTATADAAVKKKKATTRAVSTLPAFTSCRELLTYAHAGSLRARGGEGVPLRATQTPESISSPTYFAPTTTTAGDSGATTQPQPIAPTAAPAPSAAQATAGSGAKEASPTFSTTNNQEEGVDEPDVVKTDGRHVYTVTDNTLRIVDITQGTPVVVGTLALSGFGHHLLLRGERLLVTASVSRYRYYRQAAVAPSVAPPVSVGSVAPPQPGRGQSILTEVDIKDRTAPKVARTMTVDGDLVGSRLTGGTARIIIGASPEPIAADDGESLKQAIDATGTSRYIPRTVLKSSLSGKTFKRPLTKCGQVRHPRSFAGTGLLTIMTIDLDRGLYSVDRDAVMAGAQVVYGSTGSIYVASQRYYPSLEEGDEVPERSTTLIHRFDASKDGATTYRSSGQVSGFVLNQYALSEHEGRLRVATTEEPLWFEDSDGEVQEEESSSSVTVLADDPVNRVKMKQVGRVGGLGKGERIYAVRFVGDAGYVVTFRQVDPLYVVDLSDATAPKVKGELKIAGYSAYLHPVSDGLLLGVGQDATEQGRVLGSQVSLFDVSDPTKPKRLSQKRLGSGSSPAEFDPHAFLYWAPTKLAVLPITDYGQPSFEGAVGLRVDRTDGLTEAGRVTHTDGNKQRAQIVRSLVADGKLYTLSYAGLGRSSLSTLSDETFTAFPVRQVQPQPTYPPSTVMPTPVAPPPSPGAVASGPR</sequence>
<name>A0AAU7AZW4_9ACTN</name>
<protein>
    <recommendedName>
        <fullName evidence="4">Beta propeller domain-containing protein</fullName>
    </recommendedName>
</protein>
<keyword evidence="2" id="KW-0732">Signal</keyword>
<evidence type="ECO:0000256" key="1">
    <source>
        <dbReference type="SAM" id="MobiDB-lite"/>
    </source>
</evidence>
<accession>A0AAU7AZW4</accession>
<dbReference type="KEGG" id="parq:DSM112329_04063"/>
<reference evidence="3" key="1">
    <citation type="submission" date="2022-12" db="EMBL/GenBank/DDBJ databases">
        <title>Paraconexibacter alkalitolerans sp. nov. and Baekduia alba sp. nov., isolated from soil and emended description of the genera Paraconexibacter (Chun et al., 2020) and Baekduia (An et al., 2020).</title>
        <authorList>
            <person name="Vieira S."/>
            <person name="Huber K.J."/>
            <person name="Geppert A."/>
            <person name="Wolf J."/>
            <person name="Neumann-Schaal M."/>
            <person name="Muesken M."/>
            <person name="Overmann J."/>
        </authorList>
    </citation>
    <scope>NUCLEOTIDE SEQUENCE</scope>
    <source>
        <strain evidence="3">AEG42_29</strain>
    </source>
</reference>
<evidence type="ECO:0000313" key="3">
    <source>
        <dbReference type="EMBL" id="XAY07183.1"/>
    </source>
</evidence>
<evidence type="ECO:0000256" key="2">
    <source>
        <dbReference type="SAM" id="SignalP"/>
    </source>
</evidence>
<organism evidence="3">
    <name type="scientific">Paraconexibacter sp. AEG42_29</name>
    <dbReference type="NCBI Taxonomy" id="2997339"/>
    <lineage>
        <taxon>Bacteria</taxon>
        <taxon>Bacillati</taxon>
        <taxon>Actinomycetota</taxon>
        <taxon>Thermoleophilia</taxon>
        <taxon>Solirubrobacterales</taxon>
        <taxon>Paraconexibacteraceae</taxon>
        <taxon>Paraconexibacter</taxon>
    </lineage>
</organism>
<feature type="signal peptide" evidence="2">
    <location>
        <begin position="1"/>
        <end position="24"/>
    </location>
</feature>
<feature type="chain" id="PRO_5043604988" description="Beta propeller domain-containing protein" evidence="2">
    <location>
        <begin position="25"/>
        <end position="717"/>
    </location>
</feature>
<dbReference type="AlphaFoldDB" id="A0AAU7AZW4"/>
<proteinExistence type="predicted"/>
<gene>
    <name evidence="3" type="ORF">DSM112329_04063</name>
</gene>